<evidence type="ECO:0000256" key="2">
    <source>
        <dbReference type="ARBA" id="ARBA00022692"/>
    </source>
</evidence>
<evidence type="ECO:0000256" key="3">
    <source>
        <dbReference type="ARBA" id="ARBA00022989"/>
    </source>
</evidence>
<feature type="transmembrane region" description="Helical" evidence="6">
    <location>
        <begin position="298"/>
        <end position="316"/>
    </location>
</feature>
<feature type="transmembrane region" description="Helical" evidence="6">
    <location>
        <begin position="346"/>
        <end position="365"/>
    </location>
</feature>
<evidence type="ECO:0000256" key="4">
    <source>
        <dbReference type="ARBA" id="ARBA00023136"/>
    </source>
</evidence>
<gene>
    <name evidence="7" type="ORF">QBC37DRAFT_414680</name>
</gene>
<reference evidence="7" key="1">
    <citation type="journal article" date="2023" name="Mol. Phylogenet. Evol.">
        <title>Genome-scale phylogeny and comparative genomics of the fungal order Sordariales.</title>
        <authorList>
            <person name="Hensen N."/>
            <person name="Bonometti L."/>
            <person name="Westerberg I."/>
            <person name="Brannstrom I.O."/>
            <person name="Guillou S."/>
            <person name="Cros-Aarteil S."/>
            <person name="Calhoun S."/>
            <person name="Haridas S."/>
            <person name="Kuo A."/>
            <person name="Mondo S."/>
            <person name="Pangilinan J."/>
            <person name="Riley R."/>
            <person name="LaButti K."/>
            <person name="Andreopoulos B."/>
            <person name="Lipzen A."/>
            <person name="Chen C."/>
            <person name="Yan M."/>
            <person name="Daum C."/>
            <person name="Ng V."/>
            <person name="Clum A."/>
            <person name="Steindorff A."/>
            <person name="Ohm R.A."/>
            <person name="Martin F."/>
            <person name="Silar P."/>
            <person name="Natvig D.O."/>
            <person name="Lalanne C."/>
            <person name="Gautier V."/>
            <person name="Ament-Velasquez S.L."/>
            <person name="Kruys A."/>
            <person name="Hutchinson M.I."/>
            <person name="Powell A.J."/>
            <person name="Barry K."/>
            <person name="Miller A.N."/>
            <person name="Grigoriev I.V."/>
            <person name="Debuchy R."/>
            <person name="Gladieux P."/>
            <person name="Hiltunen Thoren M."/>
            <person name="Johannesson H."/>
        </authorList>
    </citation>
    <scope>NUCLEOTIDE SEQUENCE</scope>
    <source>
        <strain evidence="7">PSN293</strain>
    </source>
</reference>
<feature type="compositionally biased region" description="Polar residues" evidence="5">
    <location>
        <begin position="192"/>
        <end position="205"/>
    </location>
</feature>
<keyword evidence="2 6" id="KW-0812">Transmembrane</keyword>
<evidence type="ECO:0000256" key="1">
    <source>
        <dbReference type="ARBA" id="ARBA00004141"/>
    </source>
</evidence>
<feature type="transmembrane region" description="Helical" evidence="6">
    <location>
        <begin position="41"/>
        <end position="61"/>
    </location>
</feature>
<feature type="region of interest" description="Disordered" evidence="5">
    <location>
        <begin position="170"/>
        <end position="219"/>
    </location>
</feature>
<dbReference type="PANTHER" id="PTHR30249">
    <property type="entry name" value="PUTATIVE SEROTONIN TRANSPORTER"/>
    <property type="match status" value="1"/>
</dbReference>
<organism evidence="7 8">
    <name type="scientific">Rhypophila decipiens</name>
    <dbReference type="NCBI Taxonomy" id="261697"/>
    <lineage>
        <taxon>Eukaryota</taxon>
        <taxon>Fungi</taxon>
        <taxon>Dikarya</taxon>
        <taxon>Ascomycota</taxon>
        <taxon>Pezizomycotina</taxon>
        <taxon>Sordariomycetes</taxon>
        <taxon>Sordariomycetidae</taxon>
        <taxon>Sordariales</taxon>
        <taxon>Naviculisporaceae</taxon>
        <taxon>Rhypophila</taxon>
    </lineage>
</organism>
<feature type="transmembrane region" description="Helical" evidence="6">
    <location>
        <begin position="495"/>
        <end position="515"/>
    </location>
</feature>
<proteinExistence type="predicted"/>
<feature type="transmembrane region" description="Helical" evidence="6">
    <location>
        <begin position="137"/>
        <end position="156"/>
    </location>
</feature>
<keyword evidence="4 6" id="KW-0472">Membrane</keyword>
<dbReference type="PANTHER" id="PTHR30249:SF0">
    <property type="entry name" value="PLASTIDAL GLYCOLATE_GLYCERATE TRANSLOCATOR 1, CHLOROPLASTIC"/>
    <property type="match status" value="1"/>
</dbReference>
<keyword evidence="3 6" id="KW-1133">Transmembrane helix</keyword>
<feature type="transmembrane region" description="Helical" evidence="6">
    <location>
        <begin position="527"/>
        <end position="547"/>
    </location>
</feature>
<evidence type="ECO:0000313" key="8">
    <source>
        <dbReference type="Proteomes" id="UP001301769"/>
    </source>
</evidence>
<dbReference type="AlphaFoldDB" id="A0AAN6YEC6"/>
<comment type="subcellular location">
    <subcellularLocation>
        <location evidence="1">Membrane</location>
        <topology evidence="1">Multi-pass membrane protein</topology>
    </subcellularLocation>
</comment>
<protein>
    <submittedName>
        <fullName evidence="7">Plastidal glycolate/glycerate translocator 1, chloroplastic</fullName>
    </submittedName>
</protein>
<feature type="transmembrane region" description="Helical" evidence="6">
    <location>
        <begin position="109"/>
        <end position="125"/>
    </location>
</feature>
<dbReference type="GO" id="GO:0016020">
    <property type="term" value="C:membrane"/>
    <property type="evidence" value="ECO:0007669"/>
    <property type="project" value="UniProtKB-SubCell"/>
</dbReference>
<sequence length="587" mass="63456">MLNLPRSTPGRGSFVEVTTDVLLSLKLAFSLSRHSLLRSWVQIPFGITLMLLASFAVDVLLKHAHVSFPASVACLILLFFGLLLSELVLGNHRTKALTKYLDVPGGWSLRWISLFFTPTFVLLPLSPPIGAVEVVKIIAVFVIGIIVMMALTAYMTRSLQLLTGSSKRHSHVERAEELGTSPTTDEPEMPMSNLTTRPQTPQDPQGQPVPESDSSVPSRIPSSAALDTLAVPQSLYHGSSDFGNSTILNLGQTSQDPILSVGIPSDTVASATRTSVYRQVPLPPPRSQIWATYIAAKLDWFVYGAVGLLIGLPVYYATGYAMPLHLSVTILSFYMALTLPQSWKRFLHPVLVSAFSTVMTLWVMGLTRNKSLNDTLQEYRTGLTYLQLWEGTRTTMTQKSSGTSIRPGAGDILATILDASIVSLALPMYTYRRELKHHFTSIVVPNIILSIGSLFAYPVLCFAIGISAERSLAFAARSLTLALARPAMDNLGGDVNTVSAVAIMSGIIGALVGGRMLDFMRIPEDDYVTRGVTLGANSSAIATALLLQTDPRAAALSSLSMSLFGTITVLFTAIPAIRDVVRSMVGK</sequence>
<dbReference type="InterPro" id="IPR007300">
    <property type="entry name" value="CidB/LrgB"/>
</dbReference>
<accession>A0AAN6YEC6</accession>
<evidence type="ECO:0000313" key="7">
    <source>
        <dbReference type="EMBL" id="KAK4217529.1"/>
    </source>
</evidence>
<name>A0AAN6YEC6_9PEZI</name>
<feature type="transmembrane region" description="Helical" evidence="6">
    <location>
        <begin position="67"/>
        <end position="89"/>
    </location>
</feature>
<reference evidence="7" key="2">
    <citation type="submission" date="2023-05" db="EMBL/GenBank/DDBJ databases">
        <authorList>
            <consortium name="Lawrence Berkeley National Laboratory"/>
            <person name="Steindorff A."/>
            <person name="Hensen N."/>
            <person name="Bonometti L."/>
            <person name="Westerberg I."/>
            <person name="Brannstrom I.O."/>
            <person name="Guillou S."/>
            <person name="Cros-Aarteil S."/>
            <person name="Calhoun S."/>
            <person name="Haridas S."/>
            <person name="Kuo A."/>
            <person name="Mondo S."/>
            <person name="Pangilinan J."/>
            <person name="Riley R."/>
            <person name="Labutti K."/>
            <person name="Andreopoulos B."/>
            <person name="Lipzen A."/>
            <person name="Chen C."/>
            <person name="Yanf M."/>
            <person name="Daum C."/>
            <person name="Ng V."/>
            <person name="Clum A."/>
            <person name="Ohm R."/>
            <person name="Martin F."/>
            <person name="Silar P."/>
            <person name="Natvig D."/>
            <person name="Lalanne C."/>
            <person name="Gautier V."/>
            <person name="Ament-Velasquez S.L."/>
            <person name="Kruys A."/>
            <person name="Hutchinson M.I."/>
            <person name="Powell A.J."/>
            <person name="Barry K."/>
            <person name="Miller A.N."/>
            <person name="Grigoriev I.V."/>
            <person name="Debuchy R."/>
            <person name="Gladieux P."/>
            <person name="Thoren M.H."/>
            <person name="Johannesson H."/>
        </authorList>
    </citation>
    <scope>NUCLEOTIDE SEQUENCE</scope>
    <source>
        <strain evidence="7">PSN293</strain>
    </source>
</reference>
<evidence type="ECO:0000256" key="5">
    <source>
        <dbReference type="SAM" id="MobiDB-lite"/>
    </source>
</evidence>
<evidence type="ECO:0000256" key="6">
    <source>
        <dbReference type="SAM" id="Phobius"/>
    </source>
</evidence>
<feature type="transmembrane region" description="Helical" evidence="6">
    <location>
        <begin position="443"/>
        <end position="468"/>
    </location>
</feature>
<feature type="transmembrane region" description="Helical" evidence="6">
    <location>
        <begin position="553"/>
        <end position="577"/>
    </location>
</feature>
<dbReference type="Pfam" id="PF04172">
    <property type="entry name" value="LrgB"/>
    <property type="match status" value="1"/>
</dbReference>
<keyword evidence="8" id="KW-1185">Reference proteome</keyword>
<dbReference type="Proteomes" id="UP001301769">
    <property type="component" value="Unassembled WGS sequence"/>
</dbReference>
<comment type="caution">
    <text evidence="7">The sequence shown here is derived from an EMBL/GenBank/DDBJ whole genome shotgun (WGS) entry which is preliminary data.</text>
</comment>
<dbReference type="EMBL" id="MU858059">
    <property type="protein sequence ID" value="KAK4217529.1"/>
    <property type="molecule type" value="Genomic_DNA"/>
</dbReference>